<organism evidence="2 3">
    <name type="scientific">Grimontia indica</name>
    <dbReference type="NCBI Taxonomy" id="1056512"/>
    <lineage>
        <taxon>Bacteria</taxon>
        <taxon>Pseudomonadati</taxon>
        <taxon>Pseudomonadota</taxon>
        <taxon>Gammaproteobacteria</taxon>
        <taxon>Vibrionales</taxon>
        <taxon>Vibrionaceae</taxon>
        <taxon>Grimontia</taxon>
    </lineage>
</organism>
<comment type="caution">
    <text evidence="2">The sequence shown here is derived from an EMBL/GenBank/DDBJ whole genome shotgun (WGS) entry which is preliminary data.</text>
</comment>
<dbReference type="EMBL" id="ANFM02000002">
    <property type="protein sequence ID" value="EOD81807.1"/>
    <property type="molecule type" value="Genomic_DNA"/>
</dbReference>
<feature type="compositionally biased region" description="Basic and acidic residues" evidence="1">
    <location>
        <begin position="1"/>
        <end position="11"/>
    </location>
</feature>
<dbReference type="Proteomes" id="UP000011223">
    <property type="component" value="Unassembled WGS sequence"/>
</dbReference>
<evidence type="ECO:0000313" key="3">
    <source>
        <dbReference type="Proteomes" id="UP000011223"/>
    </source>
</evidence>
<dbReference type="AlphaFoldDB" id="R1IWG1"/>
<proteinExistence type="predicted"/>
<accession>R1IWG1</accession>
<keyword evidence="3" id="KW-1185">Reference proteome</keyword>
<name>R1IWG1_9GAMM</name>
<gene>
    <name evidence="2" type="ORF">D515_01715</name>
</gene>
<feature type="region of interest" description="Disordered" evidence="1">
    <location>
        <begin position="1"/>
        <end position="25"/>
    </location>
</feature>
<evidence type="ECO:0000256" key="1">
    <source>
        <dbReference type="SAM" id="MobiDB-lite"/>
    </source>
</evidence>
<sequence length="50" mass="5317">MVDGKGDERPNKIGGKVEASSLNDSQSLTKCVFQSSVSSVSSNHFTLSEK</sequence>
<evidence type="ECO:0000313" key="2">
    <source>
        <dbReference type="EMBL" id="EOD81807.1"/>
    </source>
</evidence>
<protein>
    <submittedName>
        <fullName evidence="2">Uncharacterized protein</fullName>
    </submittedName>
</protein>
<reference evidence="2 3" key="1">
    <citation type="journal article" date="2014" name="PLoS ONE">
        <title>Grimontia indica AK16(T), sp. nov., Isolated from a Seawater Sample Reports the Presence of Pathogenic Genes Similar to Vibrio Genus.</title>
        <authorList>
            <person name="Singh A."/>
            <person name="Vaidya B."/>
            <person name="Khatri I."/>
            <person name="Srinivas T.N."/>
            <person name="Subramanian S."/>
            <person name="Korpole S."/>
            <person name="Pinnaka A.K."/>
        </authorList>
    </citation>
    <scope>NUCLEOTIDE SEQUENCE [LARGE SCALE GENOMIC DNA]</scope>
    <source>
        <strain evidence="2 3">AK16</strain>
    </source>
</reference>